<reference evidence="2" key="1">
    <citation type="submission" date="2018-05" db="EMBL/GenBank/DDBJ databases">
        <authorList>
            <person name="Lanie J.A."/>
            <person name="Ng W.-L."/>
            <person name="Kazmierczak K.M."/>
            <person name="Andrzejewski T.M."/>
            <person name="Davidsen T.M."/>
            <person name="Wayne K.J."/>
            <person name="Tettelin H."/>
            <person name="Glass J.I."/>
            <person name="Rusch D."/>
            <person name="Podicherti R."/>
            <person name="Tsui H.-C.T."/>
            <person name="Winkler M.E."/>
        </authorList>
    </citation>
    <scope>NUCLEOTIDE SEQUENCE</scope>
</reference>
<dbReference type="SMART" id="SM00698">
    <property type="entry name" value="MORN"/>
    <property type="match status" value="4"/>
</dbReference>
<gene>
    <name evidence="2" type="ORF">METZ01_LOCUS292917</name>
</gene>
<evidence type="ECO:0000313" key="2">
    <source>
        <dbReference type="EMBL" id="SVC40063.1"/>
    </source>
</evidence>
<dbReference type="PANTHER" id="PTHR43215">
    <property type="entry name" value="RADIAL SPOKE HEAD 1 HOMOLOG"/>
    <property type="match status" value="1"/>
</dbReference>
<accession>A0A382LUA8</accession>
<dbReference type="Pfam" id="PF02493">
    <property type="entry name" value="MORN"/>
    <property type="match status" value="4"/>
</dbReference>
<protein>
    <recommendedName>
        <fullName evidence="3">MORN repeat-containing protein</fullName>
    </recommendedName>
</protein>
<dbReference type="EMBL" id="UINC01089187">
    <property type="protein sequence ID" value="SVC40063.1"/>
    <property type="molecule type" value="Genomic_DNA"/>
</dbReference>
<proteinExistence type="predicted"/>
<dbReference type="InterPro" id="IPR003409">
    <property type="entry name" value="MORN"/>
</dbReference>
<sequence>MNFLVSGYSVNFYDGTYKGKTEDGVPHGKGIWVFDNDWIRCRYEGYWFKGGRAGGSVWKANIRGRSCYSYKGHFIGNKKWGYGTLVHSVSETSANPGKWKYRGQFRRDEMDGYGILDEQSRGFRSRYAGQFKNNKRHGHGVEIFFNEIGEIQETLVCQFWNDFVTGDITVTRPDGFVFTGNYEQYYQDVHARGFCEGEGVMINSVGTGFCGTFEKNRQVKGVKWRNIAQSHPKITYVDNRSST</sequence>
<organism evidence="2">
    <name type="scientific">marine metagenome</name>
    <dbReference type="NCBI Taxonomy" id="408172"/>
    <lineage>
        <taxon>unclassified sequences</taxon>
        <taxon>metagenomes</taxon>
        <taxon>ecological metagenomes</taxon>
    </lineage>
</organism>
<dbReference type="AlphaFoldDB" id="A0A382LUA8"/>
<dbReference type="PANTHER" id="PTHR43215:SF14">
    <property type="entry name" value="RADIAL SPOKE HEAD 1 HOMOLOG"/>
    <property type="match status" value="1"/>
</dbReference>
<keyword evidence="1" id="KW-0677">Repeat</keyword>
<dbReference type="SUPFAM" id="SSF82185">
    <property type="entry name" value="Histone H3 K4-specific methyltransferase SET7/9 N-terminal domain"/>
    <property type="match status" value="1"/>
</dbReference>
<evidence type="ECO:0008006" key="3">
    <source>
        <dbReference type="Google" id="ProtNLM"/>
    </source>
</evidence>
<name>A0A382LUA8_9ZZZZ</name>
<evidence type="ECO:0000256" key="1">
    <source>
        <dbReference type="ARBA" id="ARBA00022737"/>
    </source>
</evidence>